<evidence type="ECO:0000313" key="2">
    <source>
        <dbReference type="EMBL" id="PIC55169.1"/>
    </source>
</evidence>
<dbReference type="Pfam" id="PF00646">
    <property type="entry name" value="F-box"/>
    <property type="match status" value="1"/>
</dbReference>
<comment type="caution">
    <text evidence="2">The sequence shown here is derived from an EMBL/GenBank/DDBJ whole genome shotgun (WGS) entry which is preliminary data.</text>
</comment>
<dbReference type="Proteomes" id="UP000230233">
    <property type="component" value="Chromosome I"/>
</dbReference>
<dbReference type="PROSITE" id="PS50181">
    <property type="entry name" value="FBOX"/>
    <property type="match status" value="1"/>
</dbReference>
<sequence length="976" mass="113942">MHEDNEVGFCNFARMISMKNNASGKNFIKIGDGRFWTNFCCHVLPHMVKPHFWAHFDLELALCSGYQILNKRFLILPTQYKPLTIIADDVQSAIQFFHFHLYSFFGPEKTYSVYSSTLFNTFVPFLPNISSSQLWLQGVQAYSAPILEQFLEMSPNHHTLRINSGFGYENSEKVARIPNLVVSSSIIYVEKLLPNFQGSRLIVNSYRLPETCVIDFLKKWKSGKGYELLEFVHIRPSLANPQLNQVEILGQVDGKRFDISKEPPKFYCWKIHYSRTIMKLFNYPHVIQTEIIQSLPLYDVVNMSLCSKNFKNYLKRNLSGTLEKIWHIQYSSYRKSSVGIQTNLEDSSFLTIKPFSDVQMVRVFTRYNLFGKEFWCCLPTHHEPLTIIEEDDQSVIRFIHSHLYNFFGTENTYSMLSDGYTIHLSFLPNISRSRIFIFDSEDVLKRFLEFSSKQHTLAVVQRIDHNYNEEVAQIPNLVVISSEIDMKLLLSDFHGSRLFVETLHQLPESSVVDFLRAWKSGEGYQQLEFVQILNVAPTFGPWVVNHAQILEKVDMKTFDSSTKNPKLHYWKSLPTHDEPLTIIADDDQSAIQIIHFYLYNFLGPEKTYSLYSDCYPSYIPLLSNISSSRINLGDKVHILEKFLELSPNHHTLSIHCGTGYENREIVGRVPNLALISSGIDMEFLFPNFQGSRLYVETSYLHKPSAVEFLRKWKSGEGYEQVESVQIRNMFNRRQSLVVNHERLLEQVDVKRIDNSKEPPKFYYWRRGETRADILEQFLELSPNHHTLSIHCSNGFEESTGNEDKVGRIPNLALITWGVDIKFSLQKFQGSRLYMETTYLHEPSAIEFLRTWKTREGYEQLKSVQIINTKFTWKALIVNHVKFLKQVDVKRIDNSKEPPKFYYWRSSRDHWWNSDHFSSEFYMVRDTDGVVASLSVTRDAFNFGVWKMTEKTFLDRMSNGTVGVQPPKNYRIIYKPL</sequence>
<gene>
    <name evidence="2" type="primary">Cnig_chr_I.g555</name>
    <name evidence="2" type="ORF">B9Z55_000555</name>
</gene>
<dbReference type="PANTHER" id="PTHR21503">
    <property type="entry name" value="F-BOX-CONTAINING HYPOTHETICAL PROTEIN C.ELEGANS"/>
    <property type="match status" value="1"/>
</dbReference>
<name>A0A2G5VTN2_9PELO</name>
<proteinExistence type="predicted"/>
<organism evidence="2 3">
    <name type="scientific">Caenorhabditis nigoni</name>
    <dbReference type="NCBI Taxonomy" id="1611254"/>
    <lineage>
        <taxon>Eukaryota</taxon>
        <taxon>Metazoa</taxon>
        <taxon>Ecdysozoa</taxon>
        <taxon>Nematoda</taxon>
        <taxon>Chromadorea</taxon>
        <taxon>Rhabditida</taxon>
        <taxon>Rhabditina</taxon>
        <taxon>Rhabditomorpha</taxon>
        <taxon>Rhabditoidea</taxon>
        <taxon>Rhabditidae</taxon>
        <taxon>Peloderinae</taxon>
        <taxon>Caenorhabditis</taxon>
    </lineage>
</organism>
<dbReference type="AlphaFoldDB" id="A0A2G5VTN2"/>
<evidence type="ECO:0000313" key="3">
    <source>
        <dbReference type="Proteomes" id="UP000230233"/>
    </source>
</evidence>
<dbReference type="EMBL" id="PDUG01000001">
    <property type="protein sequence ID" value="PIC55169.1"/>
    <property type="molecule type" value="Genomic_DNA"/>
</dbReference>
<keyword evidence="3" id="KW-1185">Reference proteome</keyword>
<dbReference type="PANTHER" id="PTHR21503:SF8">
    <property type="entry name" value="F-BOX ASSOCIATED DOMAIN-CONTAINING PROTEIN-RELATED"/>
    <property type="match status" value="1"/>
</dbReference>
<reference evidence="3" key="1">
    <citation type="submission" date="2017-10" db="EMBL/GenBank/DDBJ databases">
        <title>Rapid genome shrinkage in a self-fertile nematode reveals novel sperm competition proteins.</title>
        <authorList>
            <person name="Yin D."/>
            <person name="Schwarz E.M."/>
            <person name="Thomas C.G."/>
            <person name="Felde R.L."/>
            <person name="Korf I.F."/>
            <person name="Cutter A.D."/>
            <person name="Schartner C.M."/>
            <person name="Ralston E.J."/>
            <person name="Meyer B.J."/>
            <person name="Haag E.S."/>
        </authorList>
    </citation>
    <scope>NUCLEOTIDE SEQUENCE [LARGE SCALE GENOMIC DNA]</scope>
    <source>
        <strain evidence="3">JU1422</strain>
    </source>
</reference>
<dbReference type="InterPro" id="IPR001810">
    <property type="entry name" value="F-box_dom"/>
</dbReference>
<evidence type="ECO:0000259" key="1">
    <source>
        <dbReference type="PROSITE" id="PS50181"/>
    </source>
</evidence>
<protein>
    <recommendedName>
        <fullName evidence="1">F-box domain-containing protein</fullName>
    </recommendedName>
</protein>
<feature type="domain" description="F-box" evidence="1">
    <location>
        <begin position="277"/>
        <end position="325"/>
    </location>
</feature>
<accession>A0A2G5VTN2</accession>